<evidence type="ECO:0000313" key="3">
    <source>
        <dbReference type="EMBL" id="ORY40343.1"/>
    </source>
</evidence>
<organism evidence="3 4">
    <name type="scientific">Rhizoclosmatium globosum</name>
    <dbReference type="NCBI Taxonomy" id="329046"/>
    <lineage>
        <taxon>Eukaryota</taxon>
        <taxon>Fungi</taxon>
        <taxon>Fungi incertae sedis</taxon>
        <taxon>Chytridiomycota</taxon>
        <taxon>Chytridiomycota incertae sedis</taxon>
        <taxon>Chytridiomycetes</taxon>
        <taxon>Chytridiales</taxon>
        <taxon>Chytriomycetaceae</taxon>
        <taxon>Rhizoclosmatium</taxon>
    </lineage>
</organism>
<evidence type="ECO:0000313" key="4">
    <source>
        <dbReference type="Proteomes" id="UP000193642"/>
    </source>
</evidence>
<dbReference type="AlphaFoldDB" id="A0A1Y2BZX0"/>
<sequence>MEISNGGIGVSNCSSPLACTIASSQITFVDPKTSGMCATPVKTSITNLINTAAMRLQVNAFSTDHSWIEYPTFGITPGGLQGHSITMIDSQNKFLVYGGQMVSGALSSTLYLFEFDAIQWSVVQPSSAIQPPPLINHAAIFCNATQELVLFGGSTSINSLNNAIWKFNIKTNLWTQVLVVDYSPGFRTLQAFDGVDGKLYVWGGQDSTRNVKGDLWQFNILTSQWQQYSLNSVTPSGKYGSVMRIVNNTNLLLFGGNNGQTDTNELWSFDINLQTWHSLIRIQRTDLRLLP</sequence>
<accession>A0A1Y2BZX0</accession>
<evidence type="ECO:0000256" key="2">
    <source>
        <dbReference type="ARBA" id="ARBA00022737"/>
    </source>
</evidence>
<evidence type="ECO:0000256" key="1">
    <source>
        <dbReference type="ARBA" id="ARBA00022441"/>
    </source>
</evidence>
<keyword evidence="2" id="KW-0677">Repeat</keyword>
<dbReference type="SUPFAM" id="SSF117281">
    <property type="entry name" value="Kelch motif"/>
    <property type="match status" value="1"/>
</dbReference>
<gene>
    <name evidence="3" type="ORF">BCR33DRAFT_362150</name>
</gene>
<dbReference type="EMBL" id="MCGO01000035">
    <property type="protein sequence ID" value="ORY40343.1"/>
    <property type="molecule type" value="Genomic_DNA"/>
</dbReference>
<dbReference type="OrthoDB" id="2151837at2759"/>
<dbReference type="InterPro" id="IPR015915">
    <property type="entry name" value="Kelch-typ_b-propeller"/>
</dbReference>
<reference evidence="3 4" key="1">
    <citation type="submission" date="2016-07" db="EMBL/GenBank/DDBJ databases">
        <title>Pervasive Adenine N6-methylation of Active Genes in Fungi.</title>
        <authorList>
            <consortium name="DOE Joint Genome Institute"/>
            <person name="Mondo S.J."/>
            <person name="Dannebaum R.O."/>
            <person name="Kuo R.C."/>
            <person name="Labutti K."/>
            <person name="Haridas S."/>
            <person name="Kuo A."/>
            <person name="Salamov A."/>
            <person name="Ahrendt S.R."/>
            <person name="Lipzen A."/>
            <person name="Sullivan W."/>
            <person name="Andreopoulos W.B."/>
            <person name="Clum A."/>
            <person name="Lindquist E."/>
            <person name="Daum C."/>
            <person name="Ramamoorthy G.K."/>
            <person name="Gryganskyi A."/>
            <person name="Culley D."/>
            <person name="Magnuson J.K."/>
            <person name="James T.Y."/>
            <person name="O'Malley M.A."/>
            <person name="Stajich J.E."/>
            <person name="Spatafora J.W."/>
            <person name="Visel A."/>
            <person name="Grigoriev I.V."/>
        </authorList>
    </citation>
    <scope>NUCLEOTIDE SEQUENCE [LARGE SCALE GENOMIC DNA]</scope>
    <source>
        <strain evidence="3 4">JEL800</strain>
    </source>
</reference>
<dbReference type="STRING" id="329046.A0A1Y2BZX0"/>
<keyword evidence="4" id="KW-1185">Reference proteome</keyword>
<protein>
    <submittedName>
        <fullName evidence="3">Galactose oxidase</fullName>
    </submittedName>
</protein>
<dbReference type="Pfam" id="PF24681">
    <property type="entry name" value="Kelch_KLHDC2_KLHL20_DRC7"/>
    <property type="match status" value="1"/>
</dbReference>
<name>A0A1Y2BZX0_9FUNG</name>
<dbReference type="PANTHER" id="PTHR46093:SF18">
    <property type="entry name" value="FIBRONECTIN TYPE-III DOMAIN-CONTAINING PROTEIN"/>
    <property type="match status" value="1"/>
</dbReference>
<comment type="caution">
    <text evidence="3">The sequence shown here is derived from an EMBL/GenBank/DDBJ whole genome shotgun (WGS) entry which is preliminary data.</text>
</comment>
<proteinExistence type="predicted"/>
<keyword evidence="1" id="KW-0880">Kelch repeat</keyword>
<dbReference type="Gene3D" id="2.120.10.80">
    <property type="entry name" value="Kelch-type beta propeller"/>
    <property type="match status" value="2"/>
</dbReference>
<dbReference type="PANTHER" id="PTHR46093">
    <property type="entry name" value="ACYL-COA-BINDING DOMAIN-CONTAINING PROTEIN 5"/>
    <property type="match status" value="1"/>
</dbReference>
<dbReference type="Proteomes" id="UP000193642">
    <property type="component" value="Unassembled WGS sequence"/>
</dbReference>